<protein>
    <submittedName>
        <fullName evidence="1">Uncharacterized protein</fullName>
    </submittedName>
</protein>
<dbReference type="RefSeq" id="WP_220716671.1">
    <property type="nucleotide sequence ID" value="NZ_JAIFRO010000002.1"/>
</dbReference>
<reference evidence="1 2" key="1">
    <citation type="submission" date="2021-08" db="EMBL/GenBank/DDBJ databases">
        <title>Bartonella raoulti 094 sp. nov.</title>
        <authorList>
            <person name="Zgheib R."/>
            <person name="Hammoud A."/>
        </authorList>
    </citation>
    <scope>NUCLEOTIDE SEQUENCE [LARGE SCALE GENOMIC DNA]</scope>
    <source>
        <strain evidence="1 2">094</strain>
    </source>
</reference>
<dbReference type="Gene3D" id="1.50.10.10">
    <property type="match status" value="1"/>
</dbReference>
<keyword evidence="2" id="KW-1185">Reference proteome</keyword>
<gene>
    <name evidence="1" type="ORF">K3248_01850</name>
</gene>
<sequence>MINPIIQGQNPTTYRVESYVMAVDIYAVQPHCRQGGWTWYTRLSGLVLPYYNKNSS</sequence>
<dbReference type="InterPro" id="IPR012341">
    <property type="entry name" value="6hp_glycosidase-like_sf"/>
</dbReference>
<evidence type="ECO:0000313" key="1">
    <source>
        <dbReference type="EMBL" id="MBX4335356.1"/>
    </source>
</evidence>
<evidence type="ECO:0000313" key="2">
    <source>
        <dbReference type="Proteomes" id="UP000746918"/>
    </source>
</evidence>
<dbReference type="Proteomes" id="UP000746918">
    <property type="component" value="Unassembled WGS sequence"/>
</dbReference>
<comment type="caution">
    <text evidence="1">The sequence shown here is derived from an EMBL/GenBank/DDBJ whole genome shotgun (WGS) entry which is preliminary data.</text>
</comment>
<organism evidence="1 2">
    <name type="scientific">Bartonella raoultii</name>
    <dbReference type="NCBI Taxonomy" id="1457020"/>
    <lineage>
        <taxon>Bacteria</taxon>
        <taxon>Pseudomonadati</taxon>
        <taxon>Pseudomonadota</taxon>
        <taxon>Alphaproteobacteria</taxon>
        <taxon>Hyphomicrobiales</taxon>
        <taxon>Bartonellaceae</taxon>
        <taxon>Bartonella</taxon>
    </lineage>
</organism>
<name>A0ABS7I3S7_9HYPH</name>
<accession>A0ABS7I3S7</accession>
<dbReference type="EMBL" id="JAIFRO010000002">
    <property type="protein sequence ID" value="MBX4335356.1"/>
    <property type="molecule type" value="Genomic_DNA"/>
</dbReference>
<proteinExistence type="predicted"/>